<dbReference type="PROSITE" id="PS00501">
    <property type="entry name" value="SPASE_I_1"/>
    <property type="match status" value="1"/>
</dbReference>
<evidence type="ECO:0000256" key="9">
    <source>
        <dbReference type="RuleBase" id="RU362042"/>
    </source>
</evidence>
<dbReference type="RefSeq" id="WP_245669977.1">
    <property type="nucleotide sequence ID" value="NZ_CP013015.1"/>
</dbReference>
<evidence type="ECO:0000259" key="10">
    <source>
        <dbReference type="Pfam" id="PF10502"/>
    </source>
</evidence>
<dbReference type="GO" id="GO:0009003">
    <property type="term" value="F:signal peptidase activity"/>
    <property type="evidence" value="ECO:0007669"/>
    <property type="project" value="UniProtKB-EC"/>
</dbReference>
<feature type="transmembrane region" description="Helical" evidence="8">
    <location>
        <begin position="14"/>
        <end position="36"/>
    </location>
</feature>
<comment type="subcellular location">
    <subcellularLocation>
        <location evidence="9">Membrane</location>
        <topology evidence="9">Single-pass type II membrane protein</topology>
    </subcellularLocation>
</comment>
<dbReference type="PROSITE" id="PS00761">
    <property type="entry name" value="SPASE_I_3"/>
    <property type="match status" value="1"/>
</dbReference>
<dbReference type="AlphaFoldDB" id="A0A7U4QM43"/>
<evidence type="ECO:0000256" key="3">
    <source>
        <dbReference type="ARBA" id="ARBA00013208"/>
    </source>
</evidence>
<dbReference type="EMBL" id="CP013015">
    <property type="protein sequence ID" value="AMM41885.1"/>
    <property type="molecule type" value="Genomic_DNA"/>
</dbReference>
<feature type="active site" evidence="7">
    <location>
        <position position="97"/>
    </location>
</feature>
<gene>
    <name evidence="11" type="ORF">HS1_002099</name>
</gene>
<keyword evidence="6 8" id="KW-0378">Hydrolase</keyword>
<dbReference type="InterPro" id="IPR019758">
    <property type="entry name" value="Pept_S26A_signal_pept_1_CS"/>
</dbReference>
<dbReference type="InterPro" id="IPR019757">
    <property type="entry name" value="Pept_S26A_signal_pept_1_Lys-AS"/>
</dbReference>
<dbReference type="GO" id="GO:0016020">
    <property type="term" value="C:membrane"/>
    <property type="evidence" value="ECO:0007669"/>
    <property type="project" value="UniProtKB-SubCell"/>
</dbReference>
<dbReference type="PANTHER" id="PTHR43390">
    <property type="entry name" value="SIGNAL PEPTIDASE I"/>
    <property type="match status" value="1"/>
</dbReference>
<dbReference type="KEGG" id="daw:HS1_002099"/>
<dbReference type="SUPFAM" id="SSF51306">
    <property type="entry name" value="LexA/Signal peptidase"/>
    <property type="match status" value="1"/>
</dbReference>
<protein>
    <recommendedName>
        <fullName evidence="4 8">Signal peptidase I</fullName>
        <ecNumber evidence="3 8">3.4.21.89</ecNumber>
    </recommendedName>
</protein>
<evidence type="ECO:0000256" key="5">
    <source>
        <dbReference type="ARBA" id="ARBA00022670"/>
    </source>
</evidence>
<dbReference type="PANTHER" id="PTHR43390:SF1">
    <property type="entry name" value="CHLOROPLAST PROCESSING PEPTIDASE"/>
    <property type="match status" value="1"/>
</dbReference>
<dbReference type="InterPro" id="IPR019756">
    <property type="entry name" value="Pept_S26A_signal_pept_1_Ser-AS"/>
</dbReference>
<feature type="active site" evidence="7">
    <location>
        <position position="42"/>
    </location>
</feature>
<name>A0A7U4QM43_DESA2</name>
<evidence type="ECO:0000313" key="12">
    <source>
        <dbReference type="Proteomes" id="UP000070560"/>
    </source>
</evidence>
<dbReference type="EC" id="3.4.21.89" evidence="3 8"/>
<accession>A0A7U4QM43</accession>
<evidence type="ECO:0000256" key="6">
    <source>
        <dbReference type="ARBA" id="ARBA00022801"/>
    </source>
</evidence>
<dbReference type="Proteomes" id="UP000070560">
    <property type="component" value="Chromosome"/>
</dbReference>
<sequence>MDEIERKKSKLREWAESIVIALILALIIRSFIIQAFKIPSGSMVPTLLIGDHLLVCKFSYGIKIPIINKTVVKFRDPKREDVIVFIYPVDPKKDFIKRVIGLPGDKIEIKDKKVYINGELYPDPHAYHSDSRIFPADVLPRDNFGPVVVPKNKYFVMGDNRDSSYDSRFWGFVDREDILGKALIIYWSWERPFYHIRWNRIGKIIH</sequence>
<evidence type="ECO:0000256" key="2">
    <source>
        <dbReference type="ARBA" id="ARBA00009370"/>
    </source>
</evidence>
<dbReference type="GO" id="GO:0004252">
    <property type="term" value="F:serine-type endopeptidase activity"/>
    <property type="evidence" value="ECO:0007669"/>
    <property type="project" value="InterPro"/>
</dbReference>
<dbReference type="Gene3D" id="2.10.109.10">
    <property type="entry name" value="Umud Fragment, subunit A"/>
    <property type="match status" value="1"/>
</dbReference>
<comment type="similarity">
    <text evidence="2 9">Belongs to the peptidase S26 family.</text>
</comment>
<keyword evidence="8" id="KW-0472">Membrane</keyword>
<dbReference type="PRINTS" id="PR00727">
    <property type="entry name" value="LEADERPTASE"/>
</dbReference>
<dbReference type="NCBIfam" id="TIGR02227">
    <property type="entry name" value="sigpep_I_bact"/>
    <property type="match status" value="1"/>
</dbReference>
<evidence type="ECO:0000256" key="4">
    <source>
        <dbReference type="ARBA" id="ARBA00019232"/>
    </source>
</evidence>
<keyword evidence="5 8" id="KW-0645">Protease</keyword>
<dbReference type="InterPro" id="IPR036286">
    <property type="entry name" value="LexA/Signal_pep-like_sf"/>
</dbReference>
<comment type="catalytic activity">
    <reaction evidence="1 8">
        <text>Cleavage of hydrophobic, N-terminal signal or leader sequences from secreted and periplasmic proteins.</text>
        <dbReference type="EC" id="3.4.21.89"/>
    </reaction>
</comment>
<evidence type="ECO:0000256" key="8">
    <source>
        <dbReference type="RuleBase" id="RU003993"/>
    </source>
</evidence>
<proteinExistence type="inferred from homology"/>
<dbReference type="InterPro" id="IPR000223">
    <property type="entry name" value="Pept_S26A_signal_pept_1"/>
</dbReference>
<organism evidence="11 12">
    <name type="scientific">Desulfofervidus auxilii</name>
    <dbReference type="NCBI Taxonomy" id="1621989"/>
    <lineage>
        <taxon>Bacteria</taxon>
        <taxon>Pseudomonadati</taxon>
        <taxon>Thermodesulfobacteriota</taxon>
        <taxon>Candidatus Desulfofervidia</taxon>
        <taxon>Candidatus Desulfofervidales</taxon>
        <taxon>Candidatus Desulfofervidaceae</taxon>
        <taxon>Candidatus Desulfofervidus</taxon>
    </lineage>
</organism>
<keyword evidence="8" id="KW-0812">Transmembrane</keyword>
<feature type="domain" description="Peptidase S26" evidence="10">
    <location>
        <begin position="11"/>
        <end position="187"/>
    </location>
</feature>
<evidence type="ECO:0000313" key="11">
    <source>
        <dbReference type="EMBL" id="AMM41885.1"/>
    </source>
</evidence>
<dbReference type="PROSITE" id="PS00760">
    <property type="entry name" value="SPASE_I_2"/>
    <property type="match status" value="1"/>
</dbReference>
<evidence type="ECO:0000256" key="1">
    <source>
        <dbReference type="ARBA" id="ARBA00000677"/>
    </source>
</evidence>
<dbReference type="CDD" id="cd06530">
    <property type="entry name" value="S26_SPase_I"/>
    <property type="match status" value="1"/>
</dbReference>
<keyword evidence="8" id="KW-1133">Transmembrane helix</keyword>
<dbReference type="Pfam" id="PF10502">
    <property type="entry name" value="Peptidase_S26"/>
    <property type="match status" value="1"/>
</dbReference>
<dbReference type="GO" id="GO:0006465">
    <property type="term" value="P:signal peptide processing"/>
    <property type="evidence" value="ECO:0007669"/>
    <property type="project" value="InterPro"/>
</dbReference>
<reference evidence="11 12" key="1">
    <citation type="submission" date="2015-10" db="EMBL/GenBank/DDBJ databases">
        <title>Candidatus Desulfofervidus auxilii, a hydrogenotrophic sulfate-reducing bacterium involved in the thermophilic anaerobic oxidation of methane.</title>
        <authorList>
            <person name="Krukenberg V."/>
            <person name="Richter M."/>
            <person name="Wegener G."/>
        </authorList>
    </citation>
    <scope>NUCLEOTIDE SEQUENCE [LARGE SCALE GENOMIC DNA]</scope>
    <source>
        <strain evidence="11 12">HS1</strain>
    </source>
</reference>
<dbReference type="InterPro" id="IPR019533">
    <property type="entry name" value="Peptidase_S26"/>
</dbReference>
<keyword evidence="12" id="KW-1185">Reference proteome</keyword>
<evidence type="ECO:0000256" key="7">
    <source>
        <dbReference type="PIRSR" id="PIRSR600223-1"/>
    </source>
</evidence>